<feature type="domain" description="Pyridoxamine 5'-phosphate oxidase N-terminal" evidence="1">
    <location>
        <begin position="13"/>
        <end position="117"/>
    </location>
</feature>
<reference evidence="2 3" key="1">
    <citation type="submission" date="2016-10" db="EMBL/GenBank/DDBJ databases">
        <authorList>
            <person name="de Groot N.N."/>
        </authorList>
    </citation>
    <scope>NUCLEOTIDE SEQUENCE [LARGE SCALE GENOMIC DNA]</scope>
    <source>
        <strain evidence="2 3">ATCC BAA-466</strain>
    </source>
</reference>
<keyword evidence="3" id="KW-1185">Reference proteome</keyword>
<sequence>MNVDTIMDILQNDMKVAVLATVDCQNKPHARHVHVGLANDKGVFFMTNPKTNLYQQLQDNQYVAVTAMKEEDYLIQVIRVEGKVRELGKEKLVEILGSNPYVEMVYPDQADREGAQVFQIFEGQGFYHSLTQGHKYEFEIGGNVATINN</sequence>
<dbReference type="Proteomes" id="UP000199708">
    <property type="component" value="Unassembled WGS sequence"/>
</dbReference>
<dbReference type="OrthoDB" id="2220294at2"/>
<dbReference type="Pfam" id="PF01243">
    <property type="entry name" value="PNPOx_N"/>
    <property type="match status" value="1"/>
</dbReference>
<organism evidence="2 3">
    <name type="scientific">Facklamia miroungae</name>
    <dbReference type="NCBI Taxonomy" id="120956"/>
    <lineage>
        <taxon>Bacteria</taxon>
        <taxon>Bacillati</taxon>
        <taxon>Bacillota</taxon>
        <taxon>Bacilli</taxon>
        <taxon>Lactobacillales</taxon>
        <taxon>Aerococcaceae</taxon>
        <taxon>Facklamia</taxon>
    </lineage>
</organism>
<proteinExistence type="predicted"/>
<dbReference type="EMBL" id="FNCK01000003">
    <property type="protein sequence ID" value="SDG13722.1"/>
    <property type="molecule type" value="Genomic_DNA"/>
</dbReference>
<protein>
    <submittedName>
        <fullName evidence="2">Pyridoxamine 5'-phosphate oxidase</fullName>
    </submittedName>
</protein>
<dbReference type="STRING" id="120956.SAMN05421791_103162"/>
<dbReference type="SUPFAM" id="SSF50475">
    <property type="entry name" value="FMN-binding split barrel"/>
    <property type="match status" value="1"/>
</dbReference>
<dbReference type="AlphaFoldDB" id="A0A1G7RSM2"/>
<evidence type="ECO:0000313" key="2">
    <source>
        <dbReference type="EMBL" id="SDG13722.1"/>
    </source>
</evidence>
<dbReference type="RefSeq" id="WP_090289574.1">
    <property type="nucleotide sequence ID" value="NZ_FNCK01000003.1"/>
</dbReference>
<dbReference type="Gene3D" id="2.30.110.10">
    <property type="entry name" value="Electron Transport, Fmn-binding Protein, Chain A"/>
    <property type="match status" value="1"/>
</dbReference>
<dbReference type="InterPro" id="IPR011576">
    <property type="entry name" value="Pyridox_Oxase_N"/>
</dbReference>
<name>A0A1G7RSM2_9LACT</name>
<accession>A0A1G7RSM2</accession>
<evidence type="ECO:0000313" key="3">
    <source>
        <dbReference type="Proteomes" id="UP000199708"/>
    </source>
</evidence>
<dbReference type="InterPro" id="IPR012349">
    <property type="entry name" value="Split_barrel_FMN-bd"/>
</dbReference>
<gene>
    <name evidence="2" type="ORF">SAMN05421791_103162</name>
</gene>
<evidence type="ECO:0000259" key="1">
    <source>
        <dbReference type="Pfam" id="PF01243"/>
    </source>
</evidence>